<keyword evidence="2" id="KW-1185">Reference proteome</keyword>
<dbReference type="WBParaSite" id="SCUD_0002078401-mRNA-1">
    <property type="protein sequence ID" value="SCUD_0002078401-mRNA-1"/>
    <property type="gene ID" value="SCUD_0002078401"/>
</dbReference>
<proteinExistence type="predicted"/>
<reference evidence="1 2" key="2">
    <citation type="submission" date="2018-11" db="EMBL/GenBank/DDBJ databases">
        <authorList>
            <consortium name="Pathogen Informatics"/>
        </authorList>
    </citation>
    <scope>NUCLEOTIDE SEQUENCE [LARGE SCALE GENOMIC DNA]</scope>
    <source>
        <strain evidence="1">Dakar</strain>
        <strain evidence="2">Dakar, Senegal</strain>
    </source>
</reference>
<protein>
    <submittedName>
        <fullName evidence="1 3">Uncharacterized protein</fullName>
    </submittedName>
</protein>
<evidence type="ECO:0000313" key="2">
    <source>
        <dbReference type="Proteomes" id="UP000279833"/>
    </source>
</evidence>
<dbReference type="EMBL" id="UZAK01045030">
    <property type="protein sequence ID" value="VDP73344.1"/>
    <property type="molecule type" value="Genomic_DNA"/>
</dbReference>
<name>A0A183L0D3_9TREM</name>
<dbReference type="Proteomes" id="UP000279833">
    <property type="component" value="Unassembled WGS sequence"/>
</dbReference>
<evidence type="ECO:0000313" key="3">
    <source>
        <dbReference type="WBParaSite" id="SCUD_0002078401-mRNA-1"/>
    </source>
</evidence>
<organism evidence="3">
    <name type="scientific">Schistosoma curassoni</name>
    <dbReference type="NCBI Taxonomy" id="6186"/>
    <lineage>
        <taxon>Eukaryota</taxon>
        <taxon>Metazoa</taxon>
        <taxon>Spiralia</taxon>
        <taxon>Lophotrochozoa</taxon>
        <taxon>Platyhelminthes</taxon>
        <taxon>Trematoda</taxon>
        <taxon>Digenea</taxon>
        <taxon>Strigeidida</taxon>
        <taxon>Schistosomatoidea</taxon>
        <taxon>Schistosomatidae</taxon>
        <taxon>Schistosoma</taxon>
    </lineage>
</organism>
<reference evidence="3" key="1">
    <citation type="submission" date="2016-06" db="UniProtKB">
        <authorList>
            <consortium name="WormBaseParasite"/>
        </authorList>
    </citation>
    <scope>IDENTIFICATION</scope>
</reference>
<evidence type="ECO:0000313" key="1">
    <source>
        <dbReference type="EMBL" id="VDP73344.1"/>
    </source>
</evidence>
<dbReference type="AlphaFoldDB" id="A0A183L0D3"/>
<gene>
    <name evidence="1" type="ORF">SCUD_LOCUS20781</name>
</gene>
<sequence length="55" mass="6238">MEFLMSLKVLGCVVNAFIHQVNQFHVSFVRIEAVPSKRLQMTGGLMSYVGYGYLK</sequence>
<accession>A0A183L0D3</accession>